<keyword evidence="3" id="KW-0564">Palmitate</keyword>
<comment type="caution">
    <text evidence="7">The sequence shown here is derived from an EMBL/GenBank/DDBJ whole genome shotgun (WGS) entry which is preliminary data.</text>
</comment>
<evidence type="ECO:0000256" key="2">
    <source>
        <dbReference type="ARBA" id="ARBA00023136"/>
    </source>
</evidence>
<name>A0ABT3WME6_9PROT</name>
<dbReference type="EMBL" id="JANIDX010000005">
    <property type="protein sequence ID" value="MCX5620078.1"/>
    <property type="molecule type" value="Genomic_DNA"/>
</dbReference>
<organism evidence="7 8">
    <name type="scientific">Bombella pollinis</name>
    <dbReference type="NCBI Taxonomy" id="2967337"/>
    <lineage>
        <taxon>Bacteria</taxon>
        <taxon>Pseudomonadati</taxon>
        <taxon>Pseudomonadota</taxon>
        <taxon>Alphaproteobacteria</taxon>
        <taxon>Acetobacterales</taxon>
        <taxon>Acetobacteraceae</taxon>
        <taxon>Bombella</taxon>
    </lineage>
</organism>
<keyword evidence="2" id="KW-0472">Membrane</keyword>
<evidence type="ECO:0000256" key="4">
    <source>
        <dbReference type="ARBA" id="ARBA00023288"/>
    </source>
</evidence>
<dbReference type="Pfam" id="PF09864">
    <property type="entry name" value="MliC"/>
    <property type="match status" value="1"/>
</dbReference>
<dbReference type="RefSeq" id="WP_155573830.1">
    <property type="nucleotide sequence ID" value="NZ_JANIDX010000005.1"/>
</dbReference>
<sequence>MGCSKMLKQQSRLWLCGVAAFMCVSSMAMAKPAHKGENHLLIPLPADETVGRQDVTYNCTVDNEKAGDDVRSLRTSLPAKPFTVTYYSADIMALAILPVDGRVMVFANVVAGDGAKYVADRYSWWSKGDEVTFAREDKEGTAFTCHVVPSGKSDKPTSSH</sequence>
<feature type="domain" description="C-type lysozyme inhibitor" evidence="6">
    <location>
        <begin position="80"/>
        <end position="140"/>
    </location>
</feature>
<keyword evidence="8" id="KW-1185">Reference proteome</keyword>
<evidence type="ECO:0000313" key="7">
    <source>
        <dbReference type="EMBL" id="MCX5620078.1"/>
    </source>
</evidence>
<dbReference type="InterPro" id="IPR036328">
    <property type="entry name" value="MliC_sf"/>
</dbReference>
<keyword evidence="4" id="KW-0449">Lipoprotein</keyword>
<feature type="chain" id="PRO_5047372554" evidence="5">
    <location>
        <begin position="31"/>
        <end position="160"/>
    </location>
</feature>
<evidence type="ECO:0000259" key="6">
    <source>
        <dbReference type="Pfam" id="PF09864"/>
    </source>
</evidence>
<accession>A0ABT3WME6</accession>
<dbReference type="SUPFAM" id="SSF141488">
    <property type="entry name" value="YdhA-like"/>
    <property type="match status" value="1"/>
</dbReference>
<keyword evidence="1 5" id="KW-0732">Signal</keyword>
<reference evidence="7 8" key="1">
    <citation type="submission" date="2022-07" db="EMBL/GenBank/DDBJ databases">
        <title>Bombella genomes.</title>
        <authorList>
            <person name="Harer L."/>
            <person name="Styblova S."/>
            <person name="Ehrmann M."/>
        </authorList>
    </citation>
    <scope>NUCLEOTIDE SEQUENCE [LARGE SCALE GENOMIC DNA]</scope>
    <source>
        <strain evidence="7 8">TMW 2.2556</strain>
    </source>
</reference>
<evidence type="ECO:0000256" key="5">
    <source>
        <dbReference type="SAM" id="SignalP"/>
    </source>
</evidence>
<proteinExistence type="predicted"/>
<evidence type="ECO:0000256" key="3">
    <source>
        <dbReference type="ARBA" id="ARBA00023139"/>
    </source>
</evidence>
<dbReference type="Gene3D" id="2.40.128.200">
    <property type="match status" value="1"/>
</dbReference>
<dbReference type="Proteomes" id="UP001165575">
    <property type="component" value="Unassembled WGS sequence"/>
</dbReference>
<feature type="signal peptide" evidence="5">
    <location>
        <begin position="1"/>
        <end position="30"/>
    </location>
</feature>
<protein>
    <submittedName>
        <fullName evidence="7">MliC family protein</fullName>
    </submittedName>
</protein>
<evidence type="ECO:0000313" key="8">
    <source>
        <dbReference type="Proteomes" id="UP001165575"/>
    </source>
</evidence>
<evidence type="ECO:0000256" key="1">
    <source>
        <dbReference type="ARBA" id="ARBA00022729"/>
    </source>
</evidence>
<dbReference type="InterPro" id="IPR018660">
    <property type="entry name" value="MliC"/>
</dbReference>
<gene>
    <name evidence="7" type="ORF">NQF89_06545</name>
</gene>